<reference evidence="10 11" key="1">
    <citation type="submission" date="2019-07" db="EMBL/GenBank/DDBJ databases">
        <title>Microlunatus dokdonensis sp. nov. isolated from the rhizospheric soil of the wild plant Elymus tsukushiensis.</title>
        <authorList>
            <person name="Ghim S.-Y."/>
            <person name="Hwang Y.-J."/>
            <person name="Son J.-S."/>
            <person name="Shin J.-H."/>
        </authorList>
    </citation>
    <scope>NUCLEOTIDE SEQUENCE [LARGE SCALE GENOMIC DNA]</scope>
    <source>
        <strain evidence="10 11">KUDC0627</strain>
    </source>
</reference>
<gene>
    <name evidence="10" type="ORF">FOE78_21450</name>
</gene>
<evidence type="ECO:0000256" key="6">
    <source>
        <dbReference type="ARBA" id="ARBA00022989"/>
    </source>
</evidence>
<dbReference type="AlphaFoldDB" id="A0A516Q426"/>
<feature type="transmembrane region" description="Helical" evidence="8">
    <location>
        <begin position="276"/>
        <end position="297"/>
    </location>
</feature>
<keyword evidence="7 8" id="KW-0472">Membrane</keyword>
<dbReference type="PRINTS" id="PR01036">
    <property type="entry name" value="TCRTETB"/>
</dbReference>
<dbReference type="GO" id="GO:0005886">
    <property type="term" value="C:plasma membrane"/>
    <property type="evidence" value="ECO:0007669"/>
    <property type="project" value="UniProtKB-SubCell"/>
</dbReference>
<comment type="subcellular location">
    <subcellularLocation>
        <location evidence="1">Cell inner membrane</location>
        <topology evidence="1">Multi-pass membrane protein</topology>
    </subcellularLocation>
</comment>
<feature type="transmembrane region" description="Helical" evidence="8">
    <location>
        <begin position="21"/>
        <end position="43"/>
    </location>
</feature>
<accession>A0A516Q426</accession>
<feature type="transmembrane region" description="Helical" evidence="8">
    <location>
        <begin position="86"/>
        <end position="113"/>
    </location>
</feature>
<feature type="transmembrane region" description="Helical" evidence="8">
    <location>
        <begin position="203"/>
        <end position="225"/>
    </location>
</feature>
<dbReference type="Pfam" id="PF07690">
    <property type="entry name" value="MFS_1"/>
    <property type="match status" value="1"/>
</dbReference>
<evidence type="ECO:0000256" key="1">
    <source>
        <dbReference type="ARBA" id="ARBA00004429"/>
    </source>
</evidence>
<evidence type="ECO:0000256" key="3">
    <source>
        <dbReference type="ARBA" id="ARBA00022448"/>
    </source>
</evidence>
<evidence type="ECO:0000313" key="10">
    <source>
        <dbReference type="EMBL" id="QDP98122.1"/>
    </source>
</evidence>
<dbReference type="Gene3D" id="1.20.1720.10">
    <property type="entry name" value="Multidrug resistance protein D"/>
    <property type="match status" value="1"/>
</dbReference>
<keyword evidence="6 8" id="KW-1133">Transmembrane helix</keyword>
<feature type="transmembrane region" description="Helical" evidence="8">
    <location>
        <begin position="172"/>
        <end position="191"/>
    </location>
</feature>
<dbReference type="SUPFAM" id="SSF103473">
    <property type="entry name" value="MFS general substrate transporter"/>
    <property type="match status" value="1"/>
</dbReference>
<sequence>MTQSSTPSRASVGLRSERGPVLGSLMLGTALIALDATILATAVPSVVNTLGGFSQFPWLFSIYVLAQAVSVPIYGKLSDQIGRKPIMMFGIGLFVVGSILCGLATSMPMLIIFRAVQGLGAGAIGPMAMTIIGDIYTVAERAKVQGYTASVWGISSVVGPTLGGVFTDFVSWRAIFLINIPVGILAGWMLYRHFHESVKITKHKIDFAGAGALTVGASLIILGLLEGGVLWSWLSLPSVLIFVVGAAVLVAFLIIERRAAEPVLPSWAFSRRIFDGVYITAMAVGVLTLGLSSYVPIFVQDVLGSSALIAGFALAGQSIGWPLAASQSGRIYLRIGFRNTALIGGAFALVGSLSLLLLGPGSTPLQVGISCAVVGLGLGLTTSPTLVAAQSVVGWEQRGVITATNMFARSMGSALGTAVFGAIANATIGRSGATTGHGATASGVPRPVLNEAIGNVFVASVVVSAIMIAAILVIPRKINTTD</sequence>
<keyword evidence="3" id="KW-0813">Transport</keyword>
<keyword evidence="4" id="KW-1003">Cell membrane</keyword>
<dbReference type="InterPro" id="IPR036259">
    <property type="entry name" value="MFS_trans_sf"/>
</dbReference>
<feature type="transmembrane region" description="Helical" evidence="8">
    <location>
        <begin position="231"/>
        <end position="255"/>
    </location>
</feature>
<evidence type="ECO:0000256" key="4">
    <source>
        <dbReference type="ARBA" id="ARBA00022475"/>
    </source>
</evidence>
<evidence type="ECO:0000259" key="9">
    <source>
        <dbReference type="PROSITE" id="PS50850"/>
    </source>
</evidence>
<comment type="similarity">
    <text evidence="2">Belongs to the major facilitator superfamily. TCR/Tet family.</text>
</comment>
<evidence type="ECO:0000256" key="8">
    <source>
        <dbReference type="SAM" id="Phobius"/>
    </source>
</evidence>
<feature type="transmembrane region" description="Helical" evidence="8">
    <location>
        <begin position="55"/>
        <end position="74"/>
    </location>
</feature>
<dbReference type="InterPro" id="IPR020846">
    <property type="entry name" value="MFS_dom"/>
</dbReference>
<feature type="transmembrane region" description="Helical" evidence="8">
    <location>
        <begin position="119"/>
        <end position="139"/>
    </location>
</feature>
<dbReference type="OrthoDB" id="7375466at2"/>
<evidence type="ECO:0000256" key="5">
    <source>
        <dbReference type="ARBA" id="ARBA00022692"/>
    </source>
</evidence>
<feature type="transmembrane region" description="Helical" evidence="8">
    <location>
        <begin position="336"/>
        <end position="359"/>
    </location>
</feature>
<dbReference type="CDD" id="cd17502">
    <property type="entry name" value="MFS_Azr1_MDR_like"/>
    <property type="match status" value="1"/>
</dbReference>
<dbReference type="RefSeq" id="WP_143988065.1">
    <property type="nucleotide sequence ID" value="NZ_CP041692.1"/>
</dbReference>
<feature type="domain" description="Major facilitator superfamily (MFS) profile" evidence="9">
    <location>
        <begin position="21"/>
        <end position="477"/>
    </location>
</feature>
<dbReference type="Gene3D" id="1.20.1250.20">
    <property type="entry name" value="MFS general substrate transporter like domains"/>
    <property type="match status" value="1"/>
</dbReference>
<dbReference type="InterPro" id="IPR011701">
    <property type="entry name" value="MFS"/>
</dbReference>
<keyword evidence="11" id="KW-1185">Reference proteome</keyword>
<dbReference type="KEGG" id="mik:FOE78_21450"/>
<dbReference type="GO" id="GO:0022857">
    <property type="term" value="F:transmembrane transporter activity"/>
    <property type="evidence" value="ECO:0007669"/>
    <property type="project" value="InterPro"/>
</dbReference>
<dbReference type="Proteomes" id="UP000319263">
    <property type="component" value="Chromosome"/>
</dbReference>
<feature type="transmembrane region" description="Helical" evidence="8">
    <location>
        <begin position="146"/>
        <end position="166"/>
    </location>
</feature>
<dbReference type="PANTHER" id="PTHR23501">
    <property type="entry name" value="MAJOR FACILITATOR SUPERFAMILY"/>
    <property type="match status" value="1"/>
</dbReference>
<evidence type="ECO:0000313" key="11">
    <source>
        <dbReference type="Proteomes" id="UP000319263"/>
    </source>
</evidence>
<protein>
    <submittedName>
        <fullName evidence="10">MFS transporter</fullName>
    </submittedName>
</protein>
<dbReference type="FunFam" id="1.20.1720.10:FF:000004">
    <property type="entry name" value="EmrB/QacA family drug resistance transporter"/>
    <property type="match status" value="1"/>
</dbReference>
<feature type="transmembrane region" description="Helical" evidence="8">
    <location>
        <begin position="365"/>
        <end position="389"/>
    </location>
</feature>
<feature type="transmembrane region" description="Helical" evidence="8">
    <location>
        <begin position="303"/>
        <end position="324"/>
    </location>
</feature>
<dbReference type="PROSITE" id="PS50850">
    <property type="entry name" value="MFS"/>
    <property type="match status" value="1"/>
</dbReference>
<feature type="transmembrane region" description="Helical" evidence="8">
    <location>
        <begin position="410"/>
        <end position="432"/>
    </location>
</feature>
<name>A0A516Q426_9ACTN</name>
<keyword evidence="5 8" id="KW-0812">Transmembrane</keyword>
<dbReference type="PANTHER" id="PTHR23501:SF191">
    <property type="entry name" value="VACUOLAR BASIC AMINO ACID TRANSPORTER 4"/>
    <property type="match status" value="1"/>
</dbReference>
<proteinExistence type="inferred from homology"/>
<organism evidence="10 11">
    <name type="scientific">Microlunatus elymi</name>
    <dbReference type="NCBI Taxonomy" id="2596828"/>
    <lineage>
        <taxon>Bacteria</taxon>
        <taxon>Bacillati</taxon>
        <taxon>Actinomycetota</taxon>
        <taxon>Actinomycetes</taxon>
        <taxon>Propionibacteriales</taxon>
        <taxon>Propionibacteriaceae</taxon>
        <taxon>Microlunatus</taxon>
    </lineage>
</organism>
<evidence type="ECO:0000256" key="7">
    <source>
        <dbReference type="ARBA" id="ARBA00023136"/>
    </source>
</evidence>
<feature type="transmembrane region" description="Helical" evidence="8">
    <location>
        <begin position="452"/>
        <end position="474"/>
    </location>
</feature>
<dbReference type="EMBL" id="CP041692">
    <property type="protein sequence ID" value="QDP98122.1"/>
    <property type="molecule type" value="Genomic_DNA"/>
</dbReference>
<evidence type="ECO:0000256" key="2">
    <source>
        <dbReference type="ARBA" id="ARBA00007520"/>
    </source>
</evidence>